<accession>A0AAD8GRA6</accession>
<evidence type="ECO:0000313" key="3">
    <source>
        <dbReference type="EMBL" id="KAK1352663.1"/>
    </source>
</evidence>
<reference evidence="3" key="1">
    <citation type="submission" date="2023-02" db="EMBL/GenBank/DDBJ databases">
        <title>Genome of toxic invasive species Heracleum sosnowskyi carries increased number of genes despite the absence of recent whole-genome duplications.</title>
        <authorList>
            <person name="Schelkunov M."/>
            <person name="Shtratnikova V."/>
            <person name="Makarenko M."/>
            <person name="Klepikova A."/>
            <person name="Omelchenko D."/>
            <person name="Novikova G."/>
            <person name="Obukhova E."/>
            <person name="Bogdanov V."/>
            <person name="Penin A."/>
            <person name="Logacheva M."/>
        </authorList>
    </citation>
    <scope>NUCLEOTIDE SEQUENCE</scope>
    <source>
        <strain evidence="3">Hsosn_3</strain>
        <tissue evidence="3">Leaf</tissue>
    </source>
</reference>
<reference evidence="3" key="2">
    <citation type="submission" date="2023-05" db="EMBL/GenBank/DDBJ databases">
        <authorList>
            <person name="Schelkunov M.I."/>
        </authorList>
    </citation>
    <scope>NUCLEOTIDE SEQUENCE</scope>
    <source>
        <strain evidence="3">Hsosn_3</strain>
        <tissue evidence="3">Leaf</tissue>
    </source>
</reference>
<feature type="signal peptide" evidence="1">
    <location>
        <begin position="1"/>
        <end position="27"/>
    </location>
</feature>
<gene>
    <name evidence="3" type="ORF">POM88_053094</name>
</gene>
<dbReference type="Pfam" id="PF14368">
    <property type="entry name" value="LTP_2"/>
    <property type="match status" value="1"/>
</dbReference>
<feature type="domain" description="Bifunctional inhibitor/plant lipid transfer protein/seed storage helical" evidence="2">
    <location>
        <begin position="26"/>
        <end position="71"/>
    </location>
</feature>
<dbReference type="SUPFAM" id="SSF47699">
    <property type="entry name" value="Bifunctional inhibitor/lipid-transfer protein/seed storage 2S albumin"/>
    <property type="match status" value="1"/>
</dbReference>
<organism evidence="3 4">
    <name type="scientific">Heracleum sosnowskyi</name>
    <dbReference type="NCBI Taxonomy" id="360622"/>
    <lineage>
        <taxon>Eukaryota</taxon>
        <taxon>Viridiplantae</taxon>
        <taxon>Streptophyta</taxon>
        <taxon>Embryophyta</taxon>
        <taxon>Tracheophyta</taxon>
        <taxon>Spermatophyta</taxon>
        <taxon>Magnoliopsida</taxon>
        <taxon>eudicotyledons</taxon>
        <taxon>Gunneridae</taxon>
        <taxon>Pentapetalae</taxon>
        <taxon>asterids</taxon>
        <taxon>campanulids</taxon>
        <taxon>Apiales</taxon>
        <taxon>Apiaceae</taxon>
        <taxon>Apioideae</taxon>
        <taxon>apioid superclade</taxon>
        <taxon>Tordylieae</taxon>
        <taxon>Tordyliinae</taxon>
        <taxon>Heracleum</taxon>
    </lineage>
</organism>
<name>A0AAD8GRA6_9APIA</name>
<comment type="caution">
    <text evidence="3">The sequence shown here is derived from an EMBL/GenBank/DDBJ whole genome shotgun (WGS) entry which is preliminary data.</text>
</comment>
<evidence type="ECO:0000256" key="1">
    <source>
        <dbReference type="SAM" id="SignalP"/>
    </source>
</evidence>
<keyword evidence="4" id="KW-1185">Reference proteome</keyword>
<evidence type="ECO:0000313" key="4">
    <source>
        <dbReference type="Proteomes" id="UP001237642"/>
    </source>
</evidence>
<evidence type="ECO:0000259" key="2">
    <source>
        <dbReference type="Pfam" id="PF14368"/>
    </source>
</evidence>
<dbReference type="EMBL" id="JAUIZM010000015">
    <property type="protein sequence ID" value="KAK1352663.1"/>
    <property type="molecule type" value="Genomic_DNA"/>
</dbReference>
<protein>
    <recommendedName>
        <fullName evidence="2">Bifunctional inhibitor/plant lipid transfer protein/seed storage helical domain-containing protein</fullName>
    </recommendedName>
</protein>
<dbReference type="Proteomes" id="UP001237642">
    <property type="component" value="Unassembled WGS sequence"/>
</dbReference>
<dbReference type="InterPro" id="IPR016140">
    <property type="entry name" value="Bifunc_inhib/LTP/seed_store"/>
</dbReference>
<proteinExistence type="predicted"/>
<keyword evidence="1" id="KW-0732">Signal</keyword>
<dbReference type="AlphaFoldDB" id="A0AAD8GRA6"/>
<dbReference type="InterPro" id="IPR036312">
    <property type="entry name" value="Bifun_inhib/LTP/seed_sf"/>
</dbReference>
<sequence>MENSKVFQYLSAVFATTLILSITFVNGQITTPCTNPMITSFTPCLNYLTGSTGTGGSPTGDCCGALRSLTKLLVSKVFQYNAKPLVSLYQLQALFFLEPQKQQPQHPQAHPNVYILDITCC</sequence>
<feature type="chain" id="PRO_5042295064" description="Bifunctional inhibitor/plant lipid transfer protein/seed storage helical domain-containing protein" evidence="1">
    <location>
        <begin position="28"/>
        <end position="121"/>
    </location>
</feature>